<dbReference type="InterPro" id="IPR003593">
    <property type="entry name" value="AAA+_ATPase"/>
</dbReference>
<reference evidence="11" key="1">
    <citation type="submission" date="2023-05" db="EMBL/GenBank/DDBJ databases">
        <title>Anaerotaeda fermentans gen. nov., sp. nov., a novel anaerobic planctomycete of the new family within the order Sedimentisphaerales isolated from Taman Peninsula, Russia.</title>
        <authorList>
            <person name="Khomyakova M.A."/>
            <person name="Merkel A.Y."/>
            <person name="Slobodkin A.I."/>
        </authorList>
    </citation>
    <scope>NUCLEOTIDE SEQUENCE</scope>
    <source>
        <strain evidence="11">M17dextr</strain>
    </source>
</reference>
<dbReference type="RefSeq" id="WP_349245721.1">
    <property type="nucleotide sequence ID" value="NZ_JASCXX010000018.1"/>
</dbReference>
<evidence type="ECO:0000256" key="5">
    <source>
        <dbReference type="ARBA" id="ARBA00022737"/>
    </source>
</evidence>
<gene>
    <name evidence="11" type="ORF">QJ522_14730</name>
</gene>
<evidence type="ECO:0000256" key="6">
    <source>
        <dbReference type="ARBA" id="ARBA00022741"/>
    </source>
</evidence>
<dbReference type="GO" id="GO:0016887">
    <property type="term" value="F:ATP hydrolysis activity"/>
    <property type="evidence" value="ECO:0007669"/>
    <property type="project" value="InterPro"/>
</dbReference>
<evidence type="ECO:0000313" key="12">
    <source>
        <dbReference type="Proteomes" id="UP001431776"/>
    </source>
</evidence>
<dbReference type="InterPro" id="IPR027417">
    <property type="entry name" value="P-loop_NTPase"/>
</dbReference>
<evidence type="ECO:0000256" key="7">
    <source>
        <dbReference type="ARBA" id="ARBA00022840"/>
    </source>
</evidence>
<dbReference type="Gene3D" id="3.40.50.300">
    <property type="entry name" value="P-loop containing nucleotide triphosphate hydrolases"/>
    <property type="match status" value="2"/>
</dbReference>
<dbReference type="CDD" id="cd03215">
    <property type="entry name" value="ABC_Carb_Monos_II"/>
    <property type="match status" value="1"/>
</dbReference>
<dbReference type="PROSITE" id="PS00211">
    <property type="entry name" value="ABC_TRANSPORTER_1"/>
    <property type="match status" value="1"/>
</dbReference>
<dbReference type="GO" id="GO:0005886">
    <property type="term" value="C:plasma membrane"/>
    <property type="evidence" value="ECO:0007669"/>
    <property type="project" value="UniProtKB-SubCell"/>
</dbReference>
<evidence type="ECO:0000256" key="1">
    <source>
        <dbReference type="ARBA" id="ARBA00004202"/>
    </source>
</evidence>
<dbReference type="GO" id="GO:0005524">
    <property type="term" value="F:ATP binding"/>
    <property type="evidence" value="ECO:0007669"/>
    <property type="project" value="UniProtKB-KW"/>
</dbReference>
<accession>A0AAW6U565</accession>
<keyword evidence="6" id="KW-0547">Nucleotide-binding</keyword>
<dbReference type="FunFam" id="3.40.50.300:FF:000127">
    <property type="entry name" value="Ribose import ATP-binding protein RbsA"/>
    <property type="match status" value="1"/>
</dbReference>
<keyword evidence="12" id="KW-1185">Reference proteome</keyword>
<dbReference type="InterPro" id="IPR003439">
    <property type="entry name" value="ABC_transporter-like_ATP-bd"/>
</dbReference>
<dbReference type="PROSITE" id="PS50893">
    <property type="entry name" value="ABC_TRANSPORTER_2"/>
    <property type="match status" value="2"/>
</dbReference>
<dbReference type="SMART" id="SM00382">
    <property type="entry name" value="AAA"/>
    <property type="match status" value="2"/>
</dbReference>
<evidence type="ECO:0000313" key="11">
    <source>
        <dbReference type="EMBL" id="MDI6450313.1"/>
    </source>
</evidence>
<sequence length="508" mass="55263">MNGGPAQTVARRQTALRMTGISKRFGPVQALCDVTFGARAGSVHALVGENGAGKSTLMKILAGVYQPDAGTIEIHGRSHTLANPAEAIEAGVSMIYQELDLAEHLTVAENIFLGAEPRGRLPFTVSHHQMTAQTRQLAERYHFDIRPDARVEDLPTGDCQIVEILKALRRNASIIVMDEPTSSLSERETVRLFEVVRQIRQQGLAIIYISHRLEEVAALADEVSVLRDGRLVHSEPVRQLDVPRIVHHMVGRELTDFFPQRNATVGDVLFEVNGLSSEAGVRDVTFAIRRGEIIGMAGLVGAGRTEVARALFGVDAKTAGRVTLDGRELNVASPADAIACGIALLTEDRKRTGLCLQLPCSWNITLPNLAQIGMQHLIHPAQEHRIAAEAGAQMAVRWAGPEAPTDSLSGGNQQKLLVARWLLANSTFMIFDEPTRGIDVGAKAEVYGLLNRLAEQGKAILFISSELPELFGIADRILVMRRGRLVGNLSTKETTPEQVMHLAAVEEN</sequence>
<dbReference type="Proteomes" id="UP001431776">
    <property type="component" value="Unassembled WGS sequence"/>
</dbReference>
<dbReference type="SUPFAM" id="SSF52540">
    <property type="entry name" value="P-loop containing nucleoside triphosphate hydrolases"/>
    <property type="match status" value="2"/>
</dbReference>
<feature type="domain" description="ABC transporter" evidence="10">
    <location>
        <begin position="16"/>
        <end position="253"/>
    </location>
</feature>
<keyword evidence="4" id="KW-0762">Sugar transport</keyword>
<organism evidence="11 12">
    <name type="scientific">Anaerobaca lacustris</name>
    <dbReference type="NCBI Taxonomy" id="3044600"/>
    <lineage>
        <taxon>Bacteria</taxon>
        <taxon>Pseudomonadati</taxon>
        <taxon>Planctomycetota</taxon>
        <taxon>Phycisphaerae</taxon>
        <taxon>Sedimentisphaerales</taxon>
        <taxon>Anaerobacaceae</taxon>
        <taxon>Anaerobaca</taxon>
    </lineage>
</organism>
<dbReference type="EMBL" id="JASCXX010000018">
    <property type="protein sequence ID" value="MDI6450313.1"/>
    <property type="molecule type" value="Genomic_DNA"/>
</dbReference>
<evidence type="ECO:0000256" key="2">
    <source>
        <dbReference type="ARBA" id="ARBA00022448"/>
    </source>
</evidence>
<keyword evidence="2" id="KW-0813">Transport</keyword>
<keyword evidence="3" id="KW-1003">Cell membrane</keyword>
<evidence type="ECO:0000256" key="4">
    <source>
        <dbReference type="ARBA" id="ARBA00022597"/>
    </source>
</evidence>
<dbReference type="AlphaFoldDB" id="A0AAW6U565"/>
<dbReference type="PANTHER" id="PTHR43790">
    <property type="entry name" value="CARBOHYDRATE TRANSPORT ATP-BINDING PROTEIN MG119-RELATED"/>
    <property type="match status" value="1"/>
</dbReference>
<dbReference type="PANTHER" id="PTHR43790:SF3">
    <property type="entry name" value="D-ALLOSE IMPORT ATP-BINDING PROTEIN ALSA-RELATED"/>
    <property type="match status" value="1"/>
</dbReference>
<name>A0AAW6U565_9BACT</name>
<evidence type="ECO:0000256" key="3">
    <source>
        <dbReference type="ARBA" id="ARBA00022475"/>
    </source>
</evidence>
<keyword evidence="5" id="KW-0677">Repeat</keyword>
<evidence type="ECO:0000259" key="10">
    <source>
        <dbReference type="PROSITE" id="PS50893"/>
    </source>
</evidence>
<comment type="caution">
    <text evidence="11">The sequence shown here is derived from an EMBL/GenBank/DDBJ whole genome shotgun (WGS) entry which is preliminary data.</text>
</comment>
<keyword evidence="7 11" id="KW-0067">ATP-binding</keyword>
<dbReference type="InterPro" id="IPR050107">
    <property type="entry name" value="ABC_carbohydrate_import_ATPase"/>
</dbReference>
<dbReference type="Pfam" id="PF00005">
    <property type="entry name" value="ABC_tran"/>
    <property type="match status" value="2"/>
</dbReference>
<evidence type="ECO:0000256" key="9">
    <source>
        <dbReference type="ARBA" id="ARBA00023136"/>
    </source>
</evidence>
<dbReference type="CDD" id="cd03216">
    <property type="entry name" value="ABC_Carb_Monos_I"/>
    <property type="match status" value="1"/>
</dbReference>
<dbReference type="InterPro" id="IPR017871">
    <property type="entry name" value="ABC_transporter-like_CS"/>
</dbReference>
<proteinExistence type="predicted"/>
<evidence type="ECO:0000256" key="8">
    <source>
        <dbReference type="ARBA" id="ARBA00022967"/>
    </source>
</evidence>
<keyword evidence="9" id="KW-0472">Membrane</keyword>
<comment type="subcellular location">
    <subcellularLocation>
        <location evidence="1">Cell membrane</location>
        <topology evidence="1">Peripheral membrane protein</topology>
    </subcellularLocation>
</comment>
<protein>
    <submittedName>
        <fullName evidence="11">Sugar ABC transporter ATP-binding protein</fullName>
    </submittedName>
</protein>
<feature type="domain" description="ABC transporter" evidence="10">
    <location>
        <begin position="263"/>
        <end position="507"/>
    </location>
</feature>
<keyword evidence="8" id="KW-1278">Translocase</keyword>